<keyword evidence="2" id="KW-1185">Reference proteome</keyword>
<name>A0A0T6DTQ0_9GAMM</name>
<proteinExistence type="predicted"/>
<organism evidence="1 2">
    <name type="scientific">Psychrobacter piscatorii</name>
    <dbReference type="NCBI Taxonomy" id="554343"/>
    <lineage>
        <taxon>Bacteria</taxon>
        <taxon>Pseudomonadati</taxon>
        <taxon>Pseudomonadota</taxon>
        <taxon>Gammaproteobacteria</taxon>
        <taxon>Moraxellales</taxon>
        <taxon>Moraxellaceae</taxon>
        <taxon>Psychrobacter</taxon>
    </lineage>
</organism>
<dbReference type="STRING" id="554343.AS194_04870"/>
<comment type="caution">
    <text evidence="1">The sequence shown here is derived from an EMBL/GenBank/DDBJ whole genome shotgun (WGS) entry which is preliminary data.</text>
</comment>
<dbReference type="RefSeq" id="WP_058023900.1">
    <property type="nucleotide sequence ID" value="NZ_LNDJ01000047.1"/>
</dbReference>
<gene>
    <name evidence="1" type="ORF">AS194_04870</name>
</gene>
<evidence type="ECO:0000313" key="2">
    <source>
        <dbReference type="Proteomes" id="UP000051202"/>
    </source>
</evidence>
<dbReference type="Proteomes" id="UP000051202">
    <property type="component" value="Unassembled WGS sequence"/>
</dbReference>
<accession>A0A0T6DTQ0</accession>
<evidence type="ECO:0000313" key="1">
    <source>
        <dbReference type="EMBL" id="KRU23265.1"/>
    </source>
</evidence>
<reference evidence="1 2" key="1">
    <citation type="submission" date="2015-11" db="EMBL/GenBank/DDBJ databases">
        <title>Permanent draft genome of Psychrobacter piscatorii LQ58.</title>
        <authorList>
            <person name="Zhou M."/>
            <person name="Dong B."/>
            <person name="Liu Q."/>
        </authorList>
    </citation>
    <scope>NUCLEOTIDE SEQUENCE [LARGE SCALE GENOMIC DNA]</scope>
    <source>
        <strain evidence="1 2">LQ58</strain>
    </source>
</reference>
<dbReference type="EMBL" id="LNDJ01000047">
    <property type="protein sequence ID" value="KRU23265.1"/>
    <property type="molecule type" value="Genomic_DNA"/>
</dbReference>
<protein>
    <submittedName>
        <fullName evidence="1">Uncharacterized protein</fullName>
    </submittedName>
</protein>
<sequence>MSIIKFKKKEYQVVTSCEHNSINIDRANKQITCRDCEVVLDPFDAIMGYSDALDDWAKRLDKYAEDTKRDFARNQIVARRLENKKRTKCHHCDQMTEIKIKEPTLWETHAEIQGNNNV</sequence>
<dbReference type="AlphaFoldDB" id="A0A0T6DTQ0"/>